<sequence length="474" mass="53422">MAINILVQIYAQEILNERLKSLKSKKFPNLHQSTNTTNFAFDFAFFHQALANDDVIGFVDMLEHMSTNKQLPLLTIFSQKSPLGNSLLHEAANFGSTKITKVTVDHFPFLLTKKNILGDNAIHVATKNKYLKVLEVLINSSTVELQMRNSIGNTALHEAMFFPICYEAVSLLFWTNPNTAYILNEDGKSPLCLATHNKEIVGLLLLAPYGNCGLIRRPQLELPFYDAIRMERLANNYIEGIHFILTKLRQHALVKSQKGDLPIHISSKKGHIKAVEIFLEQQWHDPSKLLNSLGQNILHVAAKHGQDKFEKLLNERDKNGHTTLHLASMNFHSNVVCTLTWERRVNLNQLNKKGLTASDIVRQNERTTRQILTDWALTTAGTAMSIKGSKILSRKPRMLSILMATVAFTAGLTVPGGLDNSSDDRTKGMAILANEWAFQAFVLCDTFAMFFSIMGVFILIWSIILETEMARVRH</sequence>
<keyword evidence="2 7" id="KW-0812">Transmembrane</keyword>
<name>A0AAN7FDG6_QUERU</name>
<feature type="transmembrane region" description="Helical" evidence="7">
    <location>
        <begin position="399"/>
        <end position="418"/>
    </location>
</feature>
<evidence type="ECO:0000256" key="4">
    <source>
        <dbReference type="ARBA" id="ARBA00022989"/>
    </source>
</evidence>
<evidence type="ECO:0000256" key="3">
    <source>
        <dbReference type="ARBA" id="ARBA00022737"/>
    </source>
</evidence>
<evidence type="ECO:0000256" key="7">
    <source>
        <dbReference type="SAM" id="Phobius"/>
    </source>
</evidence>
<evidence type="ECO:0000256" key="5">
    <source>
        <dbReference type="ARBA" id="ARBA00023043"/>
    </source>
</evidence>
<dbReference type="PANTHER" id="PTHR24186:SF46">
    <property type="entry name" value="PROTEIN ACCELERATED CELL DEATH 6-LIKE"/>
    <property type="match status" value="1"/>
</dbReference>
<evidence type="ECO:0000256" key="1">
    <source>
        <dbReference type="ARBA" id="ARBA00004141"/>
    </source>
</evidence>
<dbReference type="SUPFAM" id="SSF48403">
    <property type="entry name" value="Ankyrin repeat"/>
    <property type="match status" value="1"/>
</dbReference>
<dbReference type="Gene3D" id="1.25.40.20">
    <property type="entry name" value="Ankyrin repeat-containing domain"/>
    <property type="match status" value="2"/>
</dbReference>
<accession>A0AAN7FDG6</accession>
<dbReference type="InterPro" id="IPR036770">
    <property type="entry name" value="Ankyrin_rpt-contain_sf"/>
</dbReference>
<evidence type="ECO:0000259" key="8">
    <source>
        <dbReference type="Pfam" id="PF13962"/>
    </source>
</evidence>
<feature type="domain" description="PGG" evidence="8">
    <location>
        <begin position="398"/>
        <end position="464"/>
    </location>
</feature>
<dbReference type="GO" id="GO:0005886">
    <property type="term" value="C:plasma membrane"/>
    <property type="evidence" value="ECO:0007669"/>
    <property type="project" value="TreeGrafter"/>
</dbReference>
<keyword evidence="10" id="KW-1185">Reference proteome</keyword>
<evidence type="ECO:0000313" key="10">
    <source>
        <dbReference type="Proteomes" id="UP001324115"/>
    </source>
</evidence>
<keyword evidence="3" id="KW-0677">Repeat</keyword>
<evidence type="ECO:0000256" key="6">
    <source>
        <dbReference type="ARBA" id="ARBA00023136"/>
    </source>
</evidence>
<dbReference type="Pfam" id="PF12796">
    <property type="entry name" value="Ank_2"/>
    <property type="match status" value="2"/>
</dbReference>
<gene>
    <name evidence="9" type="ORF">RGQ29_021398</name>
</gene>
<feature type="transmembrane region" description="Helical" evidence="7">
    <location>
        <begin position="438"/>
        <end position="464"/>
    </location>
</feature>
<dbReference type="PANTHER" id="PTHR24186">
    <property type="entry name" value="PROTEIN PHOSPHATASE 1 REGULATORY SUBUNIT"/>
    <property type="match status" value="1"/>
</dbReference>
<dbReference type="InterPro" id="IPR002110">
    <property type="entry name" value="Ankyrin_rpt"/>
</dbReference>
<protein>
    <recommendedName>
        <fullName evidence="8">PGG domain-containing protein</fullName>
    </recommendedName>
</protein>
<proteinExistence type="predicted"/>
<evidence type="ECO:0000256" key="2">
    <source>
        <dbReference type="ARBA" id="ARBA00022692"/>
    </source>
</evidence>
<reference evidence="9 10" key="1">
    <citation type="journal article" date="2023" name="G3 (Bethesda)">
        <title>A haplotype-resolved chromosome-scale genome for Quercus rubra L. provides insights into the genetics of adaptive traits for red oak species.</title>
        <authorList>
            <person name="Kapoor B."/>
            <person name="Jenkins J."/>
            <person name="Schmutz J."/>
            <person name="Zhebentyayeva T."/>
            <person name="Kuelheim C."/>
            <person name="Coggeshall M."/>
            <person name="Heim C."/>
            <person name="Lasky J.R."/>
            <person name="Leites L."/>
            <person name="Islam-Faridi N."/>
            <person name="Romero-Severson J."/>
            <person name="DeLeo V.L."/>
            <person name="Lucas S.M."/>
            <person name="Lazic D."/>
            <person name="Gailing O."/>
            <person name="Carlson J."/>
            <person name="Staton M."/>
        </authorList>
    </citation>
    <scope>NUCLEOTIDE SEQUENCE [LARGE SCALE GENOMIC DNA]</scope>
    <source>
        <strain evidence="9">Pseudo-F2</strain>
    </source>
</reference>
<keyword evidence="4 7" id="KW-1133">Transmembrane helix</keyword>
<keyword evidence="6 7" id="KW-0472">Membrane</keyword>
<dbReference type="InterPro" id="IPR026961">
    <property type="entry name" value="PGG_dom"/>
</dbReference>
<dbReference type="Proteomes" id="UP001324115">
    <property type="component" value="Unassembled WGS sequence"/>
</dbReference>
<comment type="caution">
    <text evidence="9">The sequence shown here is derived from an EMBL/GenBank/DDBJ whole genome shotgun (WGS) entry which is preliminary data.</text>
</comment>
<dbReference type="Pfam" id="PF13962">
    <property type="entry name" value="PGG"/>
    <property type="match status" value="1"/>
</dbReference>
<organism evidence="9 10">
    <name type="scientific">Quercus rubra</name>
    <name type="common">Northern red oak</name>
    <name type="synonym">Quercus borealis</name>
    <dbReference type="NCBI Taxonomy" id="3512"/>
    <lineage>
        <taxon>Eukaryota</taxon>
        <taxon>Viridiplantae</taxon>
        <taxon>Streptophyta</taxon>
        <taxon>Embryophyta</taxon>
        <taxon>Tracheophyta</taxon>
        <taxon>Spermatophyta</taxon>
        <taxon>Magnoliopsida</taxon>
        <taxon>eudicotyledons</taxon>
        <taxon>Gunneridae</taxon>
        <taxon>Pentapetalae</taxon>
        <taxon>rosids</taxon>
        <taxon>fabids</taxon>
        <taxon>Fagales</taxon>
        <taxon>Fagaceae</taxon>
        <taxon>Quercus</taxon>
    </lineage>
</organism>
<dbReference type="EMBL" id="JAXUIC010000005">
    <property type="protein sequence ID" value="KAK4591183.1"/>
    <property type="molecule type" value="Genomic_DNA"/>
</dbReference>
<evidence type="ECO:0000313" key="9">
    <source>
        <dbReference type="EMBL" id="KAK4591183.1"/>
    </source>
</evidence>
<dbReference type="SMART" id="SM00248">
    <property type="entry name" value="ANK"/>
    <property type="match status" value="6"/>
</dbReference>
<keyword evidence="5" id="KW-0040">ANK repeat</keyword>
<comment type="subcellular location">
    <subcellularLocation>
        <location evidence="1">Membrane</location>
        <topology evidence="1">Multi-pass membrane protein</topology>
    </subcellularLocation>
</comment>
<dbReference type="AlphaFoldDB" id="A0AAN7FDG6"/>